<evidence type="ECO:0000313" key="1">
    <source>
        <dbReference type="EMBL" id="KAI0095240.1"/>
    </source>
</evidence>
<keyword evidence="2" id="KW-1185">Reference proteome</keyword>
<protein>
    <submittedName>
        <fullName evidence="1">Isocitrate lyase</fullName>
    </submittedName>
</protein>
<evidence type="ECO:0000313" key="2">
    <source>
        <dbReference type="Proteomes" id="UP001055072"/>
    </source>
</evidence>
<name>A0ACB8ULM9_9APHY</name>
<comment type="caution">
    <text evidence="1">The sequence shown here is derived from an EMBL/GenBank/DDBJ whole genome shotgun (WGS) entry which is preliminary data.</text>
</comment>
<dbReference type="EMBL" id="MU274900">
    <property type="protein sequence ID" value="KAI0095240.1"/>
    <property type="molecule type" value="Genomic_DNA"/>
</dbReference>
<gene>
    <name evidence="1" type="ORF">BDY19DRAFT_880978</name>
</gene>
<reference evidence="1" key="1">
    <citation type="journal article" date="2021" name="Environ. Microbiol.">
        <title>Gene family expansions and transcriptome signatures uncover fungal adaptations to wood decay.</title>
        <authorList>
            <person name="Hage H."/>
            <person name="Miyauchi S."/>
            <person name="Viragh M."/>
            <person name="Drula E."/>
            <person name="Min B."/>
            <person name="Chaduli D."/>
            <person name="Navarro D."/>
            <person name="Favel A."/>
            <person name="Norest M."/>
            <person name="Lesage-Meessen L."/>
            <person name="Balint B."/>
            <person name="Merenyi Z."/>
            <person name="de Eugenio L."/>
            <person name="Morin E."/>
            <person name="Martinez A.T."/>
            <person name="Baldrian P."/>
            <person name="Stursova M."/>
            <person name="Martinez M.J."/>
            <person name="Novotny C."/>
            <person name="Magnuson J.K."/>
            <person name="Spatafora J.W."/>
            <person name="Maurice S."/>
            <person name="Pangilinan J."/>
            <person name="Andreopoulos W."/>
            <person name="LaButti K."/>
            <person name="Hundley H."/>
            <person name="Na H."/>
            <person name="Kuo A."/>
            <person name="Barry K."/>
            <person name="Lipzen A."/>
            <person name="Henrissat B."/>
            <person name="Riley R."/>
            <person name="Ahrendt S."/>
            <person name="Nagy L.G."/>
            <person name="Grigoriev I.V."/>
            <person name="Martin F."/>
            <person name="Rosso M.N."/>
        </authorList>
    </citation>
    <scope>NUCLEOTIDE SEQUENCE</scope>
    <source>
        <strain evidence="1">CBS 384.51</strain>
    </source>
</reference>
<proteinExistence type="predicted"/>
<organism evidence="1 2">
    <name type="scientific">Irpex rosettiformis</name>
    <dbReference type="NCBI Taxonomy" id="378272"/>
    <lineage>
        <taxon>Eukaryota</taxon>
        <taxon>Fungi</taxon>
        <taxon>Dikarya</taxon>
        <taxon>Basidiomycota</taxon>
        <taxon>Agaricomycotina</taxon>
        <taxon>Agaricomycetes</taxon>
        <taxon>Polyporales</taxon>
        <taxon>Irpicaceae</taxon>
        <taxon>Irpex</taxon>
    </lineage>
</organism>
<sequence length="573" mass="63381">MATIPRSSGFFKPTRFLPSTRCFATLPALPLNPPSLSAEEAQFHARVKETQEFFDQPRFSSLTRPYSAEDVTSKQGSLPVLPLPSTLLADKLWRLFQENAKQGKPVHTMGAVDPVQMTQMARHQEVVYISGWAASSLLTTCSNEVGPDIGDYPYTTVPNQVQRIFRAQQLHDKKHYDARLALSKEERAAVPYTDYLRPIIADADMGHGGPSTVMKLIKLFAESGAAAVHLEDQLVGGKKCGHLAGKVLVPASTHISRLIASRFQLDLLQNTMLLIARTDAESAKLLSSTVDILDHEFIRGTTVSGKGLAEVIQEAEARGATAAEVNKIEQEWLEQHPLCTFNEAVEKAIEHSSALAPGAKTSALKHYLEAVDGKSNTEARDIAADVVGERIRWDWDTPKTREGYYHYTGGIDAAIKRSLAFAPYSDLTWLETKRPDLNQAKSFARKIRKQYPDRMFVYNLSPSFNWIAEGFSSEGLKNFIWDLGKEGFVLQLISLAGLHLNAAATLQLAQRFKTEGMLAYVELVQKKEKELGCDVLTHQKWSGANYIDRILNSVTAGSSSTSSVGKDSTEHTF</sequence>
<keyword evidence="1" id="KW-0456">Lyase</keyword>
<accession>A0ACB8ULM9</accession>
<dbReference type="Proteomes" id="UP001055072">
    <property type="component" value="Unassembled WGS sequence"/>
</dbReference>